<dbReference type="InterPro" id="IPR032451">
    <property type="entry name" value="SMARCC_C"/>
</dbReference>
<keyword evidence="2" id="KW-0863">Zinc-finger</keyword>
<feature type="domain" description="SANT" evidence="12">
    <location>
        <begin position="354"/>
        <end position="401"/>
    </location>
</feature>
<feature type="region of interest" description="Disordered" evidence="9">
    <location>
        <begin position="1"/>
        <end position="44"/>
    </location>
</feature>
<dbReference type="GO" id="GO:0045893">
    <property type="term" value="P:positive regulation of DNA-templated transcription"/>
    <property type="evidence" value="ECO:0007669"/>
    <property type="project" value="TreeGrafter"/>
</dbReference>
<accession>A7TQQ2</accession>
<feature type="domain" description="SWIRM" evidence="11">
    <location>
        <begin position="68"/>
        <end position="165"/>
    </location>
</feature>
<feature type="coiled-coil region" evidence="8">
    <location>
        <begin position="480"/>
        <end position="514"/>
    </location>
</feature>
<dbReference type="HOGENOM" id="CLU_004447_3_2_1"/>
<dbReference type="RefSeq" id="XP_001643255.1">
    <property type="nucleotide sequence ID" value="XM_001643205.1"/>
</dbReference>
<dbReference type="Pfam" id="PF00249">
    <property type="entry name" value="Myb_DNA-binding"/>
    <property type="match status" value="1"/>
</dbReference>
<evidence type="ECO:0000259" key="11">
    <source>
        <dbReference type="PROSITE" id="PS50934"/>
    </source>
</evidence>
<dbReference type="OMA" id="PSFSKWF"/>
<dbReference type="PROSITE" id="PS50934">
    <property type="entry name" value="SWIRM"/>
    <property type="match status" value="1"/>
</dbReference>
<dbReference type="Pfam" id="PF04433">
    <property type="entry name" value="SWIRM"/>
    <property type="match status" value="1"/>
</dbReference>
<evidence type="ECO:0000256" key="3">
    <source>
        <dbReference type="ARBA" id="ARBA00022833"/>
    </source>
</evidence>
<dbReference type="InterPro" id="IPR001005">
    <property type="entry name" value="SANT/Myb"/>
</dbReference>
<evidence type="ECO:0000256" key="5">
    <source>
        <dbReference type="ARBA" id="ARBA00023125"/>
    </source>
</evidence>
<dbReference type="PhylomeDB" id="A7TQQ2"/>
<feature type="compositionally biased region" description="Polar residues" evidence="9">
    <location>
        <begin position="25"/>
        <end position="35"/>
    </location>
</feature>
<dbReference type="Gene3D" id="1.10.10.10">
    <property type="entry name" value="Winged helix-like DNA-binding domain superfamily/Winged helix DNA-binding domain"/>
    <property type="match status" value="1"/>
</dbReference>
<dbReference type="PANTHER" id="PTHR12802">
    <property type="entry name" value="SWI/SNF COMPLEX-RELATED"/>
    <property type="match status" value="1"/>
</dbReference>
<evidence type="ECO:0000256" key="1">
    <source>
        <dbReference type="ARBA" id="ARBA00022723"/>
    </source>
</evidence>
<evidence type="ECO:0000259" key="12">
    <source>
        <dbReference type="PROSITE" id="PS51293"/>
    </source>
</evidence>
<evidence type="ECO:0000256" key="9">
    <source>
        <dbReference type="SAM" id="MobiDB-lite"/>
    </source>
</evidence>
<dbReference type="FunFam" id="1.10.10.10:FF:000020">
    <property type="entry name" value="SWI/SNF complex subunit SMARCC2 isoform c"/>
    <property type="match status" value="1"/>
</dbReference>
<feature type="domain" description="Myb-like" evidence="10">
    <location>
        <begin position="354"/>
        <end position="397"/>
    </location>
</feature>
<dbReference type="SMART" id="SM00291">
    <property type="entry name" value="ZnF_ZZ"/>
    <property type="match status" value="1"/>
</dbReference>
<feature type="compositionally biased region" description="Basic and acidic residues" evidence="9">
    <location>
        <begin position="1"/>
        <end position="11"/>
    </location>
</feature>
<evidence type="ECO:0000256" key="7">
    <source>
        <dbReference type="ARBA" id="ARBA00023242"/>
    </source>
</evidence>
<keyword evidence="7" id="KW-0539">Nucleus</keyword>
<keyword evidence="5" id="KW-0238">DNA-binding</keyword>
<evidence type="ECO:0000259" key="10">
    <source>
        <dbReference type="PROSITE" id="PS50090"/>
    </source>
</evidence>
<dbReference type="InterPro" id="IPR000433">
    <property type="entry name" value="Znf_ZZ"/>
</dbReference>
<dbReference type="SMART" id="SM00717">
    <property type="entry name" value="SANT"/>
    <property type="match status" value="1"/>
</dbReference>
<dbReference type="STRING" id="436907.A7TQQ2"/>
<keyword evidence="4" id="KW-0805">Transcription regulation</keyword>
<dbReference type="CDD" id="cd00167">
    <property type="entry name" value="SANT"/>
    <property type="match status" value="1"/>
</dbReference>
<dbReference type="InterPro" id="IPR009057">
    <property type="entry name" value="Homeodomain-like_sf"/>
</dbReference>
<dbReference type="GO" id="GO:0042393">
    <property type="term" value="F:histone binding"/>
    <property type="evidence" value="ECO:0007669"/>
    <property type="project" value="TreeGrafter"/>
</dbReference>
<evidence type="ECO:0000313" key="13">
    <source>
        <dbReference type="EMBL" id="EDO15397.1"/>
    </source>
</evidence>
<dbReference type="InterPro" id="IPR017884">
    <property type="entry name" value="SANT_dom"/>
</dbReference>
<dbReference type="CDD" id="cd02336">
    <property type="entry name" value="ZZ_RSC8"/>
    <property type="match status" value="1"/>
</dbReference>
<dbReference type="GO" id="GO:0003677">
    <property type="term" value="F:DNA binding"/>
    <property type="evidence" value="ECO:0007669"/>
    <property type="project" value="UniProtKB-KW"/>
</dbReference>
<dbReference type="InterPro" id="IPR007526">
    <property type="entry name" value="SWIRM"/>
</dbReference>
<dbReference type="SUPFAM" id="SSF46689">
    <property type="entry name" value="Homeodomain-like"/>
    <property type="match status" value="2"/>
</dbReference>
<dbReference type="Pfam" id="PF16495">
    <property type="entry name" value="SWIRM-assoc_1"/>
    <property type="match status" value="1"/>
</dbReference>
<keyword evidence="6" id="KW-0804">Transcription</keyword>
<dbReference type="GO" id="GO:0008270">
    <property type="term" value="F:zinc ion binding"/>
    <property type="evidence" value="ECO:0007669"/>
    <property type="project" value="UniProtKB-KW"/>
</dbReference>
<evidence type="ECO:0000256" key="4">
    <source>
        <dbReference type="ARBA" id="ARBA00023015"/>
    </source>
</evidence>
<evidence type="ECO:0000256" key="2">
    <source>
        <dbReference type="ARBA" id="ARBA00022771"/>
    </source>
</evidence>
<dbReference type="KEGG" id="vpo:Kpol_1063p7"/>
<keyword evidence="14" id="KW-1185">Reference proteome</keyword>
<dbReference type="InterPro" id="IPR036388">
    <property type="entry name" value="WH-like_DNA-bd_sf"/>
</dbReference>
<reference evidence="13 14" key="1">
    <citation type="journal article" date="2007" name="Proc. Natl. Acad. Sci. U.S.A.">
        <title>Independent sorting-out of thousands of duplicated gene pairs in two yeast species descended from a whole-genome duplication.</title>
        <authorList>
            <person name="Scannell D.R."/>
            <person name="Frank A.C."/>
            <person name="Conant G.C."/>
            <person name="Byrne K.P."/>
            <person name="Woolfit M."/>
            <person name="Wolfe K.H."/>
        </authorList>
    </citation>
    <scope>NUCLEOTIDE SEQUENCE [LARGE SCALE GENOMIC DNA]</scope>
    <source>
        <strain evidence="14">ATCC 22028 / DSM 70294 / BCRC 21397 / CBS 2163 / NBRC 10782 / NRRL Y-8283 / UCD 57-17</strain>
    </source>
</reference>
<name>A7TQQ2_VANPO</name>
<dbReference type="eggNOG" id="KOG1279">
    <property type="taxonomic scope" value="Eukaryota"/>
</dbReference>
<gene>
    <name evidence="13" type="ORF">Kpol_1063p7</name>
</gene>
<keyword evidence="3" id="KW-0862">Zinc</keyword>
<feature type="region of interest" description="Disordered" evidence="9">
    <location>
        <begin position="202"/>
        <end position="224"/>
    </location>
</feature>
<dbReference type="FunFam" id="1.10.10.60:FF:000014">
    <property type="entry name" value="SWI/SNF complex subunit SMARCC2 isoform C"/>
    <property type="match status" value="1"/>
</dbReference>
<sequence length="592" mass="67445">MSEPIQEKVESVEPQIVLDNVGGTEATSAENSPNDNEAEKENKIDYDDEAQKLQEKAYRFMAKQTHAVIIPSYSSWFDFSDIHEIEKKAFPDFFDNSLSYKTLEVYKDARDFMINSYRLTPYEYLTMTAVRKNLALDVASIMRIHAFLEKWGLINYQLDPRSKSSLNGANYSGHFDVVLDAPEGLKPFLPSKLIKNEELKKEDNGLNESQHAEEGQTGATATDGDISMETTQTEENSQSAQNQQASQSINVPEHQFTHPDKFPVNLSLKKTAYDSVIEFNNLQSNDKPSRVPQRTYVCFTCGNDTVYVRYHNLRARDVNLCSRCFQEGHFGASFQASDFIKLTNNSNTSSKVFWSDQEILLLLEGIEIYEDQWEKIAEHIGTNKTVLDCVEKFLKLPIEDQYIDDIIGKSKGSEEIEKLNQTIGGDISIVEAVDKTIISLLQGDNKDILEKNIPMSADVISKKYLKEAEVVTQELVDITLKRLHLKFKELDRLEDTLEKERIKFEEQTKQLADNRSDLSKQITDLNSHLEKLSVSKKLVLISEQVDSTIKVVEKEEQTAAEEADNKELQKKKNLELEALTNAAPAKFKPWSF</sequence>
<protein>
    <submittedName>
        <fullName evidence="13">Uncharacterized protein</fullName>
    </submittedName>
</protein>
<dbReference type="OrthoDB" id="118550at2759"/>
<dbReference type="EMBL" id="DS480462">
    <property type="protein sequence ID" value="EDO15397.1"/>
    <property type="molecule type" value="Genomic_DNA"/>
</dbReference>
<dbReference type="InParanoid" id="A7TQQ2"/>
<dbReference type="Gene3D" id="1.10.10.60">
    <property type="entry name" value="Homeodomain-like"/>
    <property type="match status" value="1"/>
</dbReference>
<dbReference type="AlphaFoldDB" id="A7TQQ2"/>
<dbReference type="Proteomes" id="UP000000267">
    <property type="component" value="Unassembled WGS sequence"/>
</dbReference>
<dbReference type="InterPro" id="IPR041984">
    <property type="entry name" value="Rsc8/Ssr1/Ssr2_ZZ"/>
</dbReference>
<evidence type="ECO:0000256" key="8">
    <source>
        <dbReference type="SAM" id="Coils"/>
    </source>
</evidence>
<evidence type="ECO:0000313" key="14">
    <source>
        <dbReference type="Proteomes" id="UP000000267"/>
    </source>
</evidence>
<organism evidence="14">
    <name type="scientific">Vanderwaltozyma polyspora (strain ATCC 22028 / DSM 70294 / BCRC 21397 / CBS 2163 / NBRC 10782 / NRRL Y-8283 / UCD 57-17)</name>
    <name type="common">Kluyveromyces polysporus</name>
    <dbReference type="NCBI Taxonomy" id="436907"/>
    <lineage>
        <taxon>Eukaryota</taxon>
        <taxon>Fungi</taxon>
        <taxon>Dikarya</taxon>
        <taxon>Ascomycota</taxon>
        <taxon>Saccharomycotina</taxon>
        <taxon>Saccharomycetes</taxon>
        <taxon>Saccharomycetales</taxon>
        <taxon>Saccharomycetaceae</taxon>
        <taxon>Vanderwaltozyma</taxon>
    </lineage>
</organism>
<keyword evidence="8" id="KW-0175">Coiled coil</keyword>
<dbReference type="GeneID" id="5543481"/>
<evidence type="ECO:0000256" key="6">
    <source>
        <dbReference type="ARBA" id="ARBA00023163"/>
    </source>
</evidence>
<keyword evidence="1" id="KW-0479">Metal-binding</keyword>
<proteinExistence type="predicted"/>
<feature type="compositionally biased region" description="Basic and acidic residues" evidence="9">
    <location>
        <begin position="202"/>
        <end position="214"/>
    </location>
</feature>
<dbReference type="GO" id="GO:0016514">
    <property type="term" value="C:SWI/SNF complex"/>
    <property type="evidence" value="ECO:0007669"/>
    <property type="project" value="TreeGrafter"/>
</dbReference>
<dbReference type="GO" id="GO:0006338">
    <property type="term" value="P:chromatin remodeling"/>
    <property type="evidence" value="ECO:0007669"/>
    <property type="project" value="UniProtKB-ARBA"/>
</dbReference>
<dbReference type="PANTHER" id="PTHR12802:SF150">
    <property type="entry name" value="CHROMATIN STRUCTURE-REMODELING COMPLEX PROTEIN RSC8"/>
    <property type="match status" value="1"/>
</dbReference>
<dbReference type="PROSITE" id="PS51293">
    <property type="entry name" value="SANT"/>
    <property type="match status" value="1"/>
</dbReference>
<dbReference type="PROSITE" id="PS50090">
    <property type="entry name" value="MYB_LIKE"/>
    <property type="match status" value="1"/>
</dbReference>
<dbReference type="Pfam" id="PF00569">
    <property type="entry name" value="ZZ"/>
    <property type="match status" value="1"/>
</dbReference>